<dbReference type="EMBL" id="NKQK01000027">
    <property type="protein sequence ID" value="PSR88213.1"/>
    <property type="molecule type" value="Genomic_DNA"/>
</dbReference>
<dbReference type="Proteomes" id="UP000241394">
    <property type="component" value="Chromosome LG27"/>
</dbReference>
<evidence type="ECO:0000313" key="3">
    <source>
        <dbReference type="Proteomes" id="UP000241394"/>
    </source>
</evidence>
<keyword evidence="1" id="KW-0472">Membrane</keyword>
<feature type="transmembrane region" description="Helical" evidence="1">
    <location>
        <begin position="105"/>
        <end position="124"/>
    </location>
</feature>
<keyword evidence="1" id="KW-1133">Transmembrane helix</keyword>
<dbReference type="OrthoDB" id="1716910at2759"/>
<dbReference type="InParanoid" id="A0A2R6PB24"/>
<name>A0A2R6PB24_ACTCC</name>
<dbReference type="Gramene" id="PSR88213">
    <property type="protein sequence ID" value="PSR88213"/>
    <property type="gene ID" value="CEY00_Acc31241"/>
</dbReference>
<evidence type="ECO:0000313" key="2">
    <source>
        <dbReference type="EMBL" id="PSR88213.1"/>
    </source>
</evidence>
<proteinExistence type="predicted"/>
<protein>
    <submittedName>
        <fullName evidence="2">CTP synthase</fullName>
    </submittedName>
</protein>
<accession>A0A2R6PB24</accession>
<feature type="transmembrane region" description="Helical" evidence="1">
    <location>
        <begin position="33"/>
        <end position="51"/>
    </location>
</feature>
<reference evidence="3" key="2">
    <citation type="journal article" date="2018" name="BMC Genomics">
        <title>A manually annotated Actinidia chinensis var. chinensis (kiwifruit) genome highlights the challenges associated with draft genomes and gene prediction in plants.</title>
        <authorList>
            <person name="Pilkington S.M."/>
            <person name="Crowhurst R."/>
            <person name="Hilario E."/>
            <person name="Nardozza S."/>
            <person name="Fraser L."/>
            <person name="Peng Y."/>
            <person name="Gunaseelan K."/>
            <person name="Simpson R."/>
            <person name="Tahir J."/>
            <person name="Deroles S.C."/>
            <person name="Templeton K."/>
            <person name="Luo Z."/>
            <person name="Davy M."/>
            <person name="Cheng C."/>
            <person name="McNeilage M."/>
            <person name="Scaglione D."/>
            <person name="Liu Y."/>
            <person name="Zhang Q."/>
            <person name="Datson P."/>
            <person name="De Silva N."/>
            <person name="Gardiner S.E."/>
            <person name="Bassett H."/>
            <person name="Chagne D."/>
            <person name="McCallum J."/>
            <person name="Dzierzon H."/>
            <person name="Deng C."/>
            <person name="Wang Y.Y."/>
            <person name="Barron L."/>
            <person name="Manako K."/>
            <person name="Bowen J."/>
            <person name="Foster T.M."/>
            <person name="Erridge Z.A."/>
            <person name="Tiffin H."/>
            <person name="Waite C.N."/>
            <person name="Davies K.M."/>
            <person name="Grierson E.P."/>
            <person name="Laing W.A."/>
            <person name="Kirk R."/>
            <person name="Chen X."/>
            <person name="Wood M."/>
            <person name="Montefiori M."/>
            <person name="Brummell D.A."/>
            <person name="Schwinn K.E."/>
            <person name="Catanach A."/>
            <person name="Fullerton C."/>
            <person name="Li D."/>
            <person name="Meiyalaghan S."/>
            <person name="Nieuwenhuizen N."/>
            <person name="Read N."/>
            <person name="Prakash R."/>
            <person name="Hunter D."/>
            <person name="Zhang H."/>
            <person name="McKenzie M."/>
            <person name="Knabel M."/>
            <person name="Harris A."/>
            <person name="Allan A.C."/>
            <person name="Gleave A."/>
            <person name="Chen A."/>
            <person name="Janssen B.J."/>
            <person name="Plunkett B."/>
            <person name="Ampomah-Dwamena C."/>
            <person name="Voogd C."/>
            <person name="Leif D."/>
            <person name="Lafferty D."/>
            <person name="Souleyre E.J.F."/>
            <person name="Varkonyi-Gasic E."/>
            <person name="Gambi F."/>
            <person name="Hanley J."/>
            <person name="Yao J.L."/>
            <person name="Cheung J."/>
            <person name="David K.M."/>
            <person name="Warren B."/>
            <person name="Marsh K."/>
            <person name="Snowden K.C."/>
            <person name="Lin-Wang K."/>
            <person name="Brian L."/>
            <person name="Martinez-Sanchez M."/>
            <person name="Wang M."/>
            <person name="Ileperuma N."/>
            <person name="Macnee N."/>
            <person name="Campin R."/>
            <person name="McAtee P."/>
            <person name="Drummond R.S.M."/>
            <person name="Espley R.V."/>
            <person name="Ireland H.S."/>
            <person name="Wu R."/>
            <person name="Atkinson R.G."/>
            <person name="Karunairetnam S."/>
            <person name="Bulley S."/>
            <person name="Chunkath S."/>
            <person name="Hanley Z."/>
            <person name="Storey R."/>
            <person name="Thrimawithana A.H."/>
            <person name="Thomson S."/>
            <person name="David C."/>
            <person name="Testolin R."/>
            <person name="Huang H."/>
            <person name="Hellens R.P."/>
            <person name="Schaffer R.J."/>
        </authorList>
    </citation>
    <scope>NUCLEOTIDE SEQUENCE [LARGE SCALE GENOMIC DNA]</scope>
    <source>
        <strain evidence="3">cv. Red5</strain>
    </source>
</reference>
<dbReference type="AlphaFoldDB" id="A0A2R6PB24"/>
<keyword evidence="3" id="KW-1185">Reference proteome</keyword>
<sequence>MAKQKSPFKVFLVNRRPCTSLVVPSSSSKETTISGSILFLTSALAAVLPLIPYENTGRHRVPKIIFKGQSSTFHAFIISIMFAFSGAFSGLFVYDKPLMARLCRFYSMVSMVCAGALLISASFAKTS</sequence>
<reference evidence="2 3" key="1">
    <citation type="submission" date="2017-07" db="EMBL/GenBank/DDBJ databases">
        <title>An improved, manually edited Actinidia chinensis var. chinensis (kiwifruit) genome highlights the challenges associated with draft genomes and gene prediction in plants.</title>
        <authorList>
            <person name="Pilkington S."/>
            <person name="Crowhurst R."/>
            <person name="Hilario E."/>
            <person name="Nardozza S."/>
            <person name="Fraser L."/>
            <person name="Peng Y."/>
            <person name="Gunaseelan K."/>
            <person name="Simpson R."/>
            <person name="Tahir J."/>
            <person name="Deroles S."/>
            <person name="Templeton K."/>
            <person name="Luo Z."/>
            <person name="Davy M."/>
            <person name="Cheng C."/>
            <person name="Mcneilage M."/>
            <person name="Scaglione D."/>
            <person name="Liu Y."/>
            <person name="Zhang Q."/>
            <person name="Datson P."/>
            <person name="De Silva N."/>
            <person name="Gardiner S."/>
            <person name="Bassett H."/>
            <person name="Chagne D."/>
            <person name="Mccallum J."/>
            <person name="Dzierzon H."/>
            <person name="Deng C."/>
            <person name="Wang Y.-Y."/>
            <person name="Barron N."/>
            <person name="Manako K."/>
            <person name="Bowen J."/>
            <person name="Foster T."/>
            <person name="Erridge Z."/>
            <person name="Tiffin H."/>
            <person name="Waite C."/>
            <person name="Davies K."/>
            <person name="Grierson E."/>
            <person name="Laing W."/>
            <person name="Kirk R."/>
            <person name="Chen X."/>
            <person name="Wood M."/>
            <person name="Montefiori M."/>
            <person name="Brummell D."/>
            <person name="Schwinn K."/>
            <person name="Catanach A."/>
            <person name="Fullerton C."/>
            <person name="Li D."/>
            <person name="Meiyalaghan S."/>
            <person name="Nieuwenhuizen N."/>
            <person name="Read N."/>
            <person name="Prakash R."/>
            <person name="Hunter D."/>
            <person name="Zhang H."/>
            <person name="Mckenzie M."/>
            <person name="Knabel M."/>
            <person name="Harris A."/>
            <person name="Allan A."/>
            <person name="Chen A."/>
            <person name="Janssen B."/>
            <person name="Plunkett B."/>
            <person name="Dwamena C."/>
            <person name="Voogd C."/>
            <person name="Leif D."/>
            <person name="Lafferty D."/>
            <person name="Souleyre E."/>
            <person name="Varkonyi-Gasic E."/>
            <person name="Gambi F."/>
            <person name="Hanley J."/>
            <person name="Yao J.-L."/>
            <person name="Cheung J."/>
            <person name="David K."/>
            <person name="Warren B."/>
            <person name="Marsh K."/>
            <person name="Snowden K."/>
            <person name="Lin-Wang K."/>
            <person name="Brian L."/>
            <person name="Martinez-Sanchez M."/>
            <person name="Wang M."/>
            <person name="Ileperuma N."/>
            <person name="Macnee N."/>
            <person name="Campin R."/>
            <person name="Mcatee P."/>
            <person name="Drummond R."/>
            <person name="Espley R."/>
            <person name="Ireland H."/>
            <person name="Wu R."/>
            <person name="Atkinson R."/>
            <person name="Karunairetnam S."/>
            <person name="Bulley S."/>
            <person name="Chunkath S."/>
            <person name="Hanley Z."/>
            <person name="Storey R."/>
            <person name="Thrimawithana A."/>
            <person name="Thomson S."/>
            <person name="David C."/>
            <person name="Testolin R."/>
        </authorList>
    </citation>
    <scope>NUCLEOTIDE SEQUENCE [LARGE SCALE GENOMIC DNA]</scope>
    <source>
        <strain evidence="3">cv. Red5</strain>
        <tissue evidence="2">Young leaf</tissue>
    </source>
</reference>
<gene>
    <name evidence="2" type="ORF">CEY00_Acc31241</name>
</gene>
<dbReference type="OMA" id="PKAAKFC"/>
<keyword evidence="1" id="KW-0812">Transmembrane</keyword>
<comment type="caution">
    <text evidence="2">The sequence shown here is derived from an EMBL/GenBank/DDBJ whole genome shotgun (WGS) entry which is preliminary data.</text>
</comment>
<evidence type="ECO:0000256" key="1">
    <source>
        <dbReference type="SAM" id="Phobius"/>
    </source>
</evidence>
<feature type="transmembrane region" description="Helical" evidence="1">
    <location>
        <begin position="72"/>
        <end position="93"/>
    </location>
</feature>
<organism evidence="2 3">
    <name type="scientific">Actinidia chinensis var. chinensis</name>
    <name type="common">Chinese soft-hair kiwi</name>
    <dbReference type="NCBI Taxonomy" id="1590841"/>
    <lineage>
        <taxon>Eukaryota</taxon>
        <taxon>Viridiplantae</taxon>
        <taxon>Streptophyta</taxon>
        <taxon>Embryophyta</taxon>
        <taxon>Tracheophyta</taxon>
        <taxon>Spermatophyta</taxon>
        <taxon>Magnoliopsida</taxon>
        <taxon>eudicotyledons</taxon>
        <taxon>Gunneridae</taxon>
        <taxon>Pentapetalae</taxon>
        <taxon>asterids</taxon>
        <taxon>Ericales</taxon>
        <taxon>Actinidiaceae</taxon>
        <taxon>Actinidia</taxon>
    </lineage>
</organism>